<keyword evidence="2" id="KW-1185">Reference proteome</keyword>
<name>A0A9N7TX99_PLEPL</name>
<protein>
    <submittedName>
        <fullName evidence="1">Uncharacterized protein</fullName>
    </submittedName>
</protein>
<dbReference type="Proteomes" id="UP001153269">
    <property type="component" value="Unassembled WGS sequence"/>
</dbReference>
<sequence length="91" mass="9510">MQSGIFGLNSTLNIKGSADAAVAAGAAQEGLERMAAANEERCSRGGVRQPTCCCGGASLSRSNRATGDSSSPHFNMEPSEKERCRACLRRC</sequence>
<organism evidence="1 2">
    <name type="scientific">Pleuronectes platessa</name>
    <name type="common">European plaice</name>
    <dbReference type="NCBI Taxonomy" id="8262"/>
    <lineage>
        <taxon>Eukaryota</taxon>
        <taxon>Metazoa</taxon>
        <taxon>Chordata</taxon>
        <taxon>Craniata</taxon>
        <taxon>Vertebrata</taxon>
        <taxon>Euteleostomi</taxon>
        <taxon>Actinopterygii</taxon>
        <taxon>Neopterygii</taxon>
        <taxon>Teleostei</taxon>
        <taxon>Neoteleostei</taxon>
        <taxon>Acanthomorphata</taxon>
        <taxon>Carangaria</taxon>
        <taxon>Pleuronectiformes</taxon>
        <taxon>Pleuronectoidei</taxon>
        <taxon>Pleuronectidae</taxon>
        <taxon>Pleuronectes</taxon>
    </lineage>
</organism>
<accession>A0A9N7TX99</accession>
<dbReference type="EMBL" id="CADEAL010000460">
    <property type="protein sequence ID" value="CAB1420517.1"/>
    <property type="molecule type" value="Genomic_DNA"/>
</dbReference>
<gene>
    <name evidence="1" type="ORF">PLEPLA_LOCUS8392</name>
</gene>
<comment type="caution">
    <text evidence="1">The sequence shown here is derived from an EMBL/GenBank/DDBJ whole genome shotgun (WGS) entry which is preliminary data.</text>
</comment>
<evidence type="ECO:0000313" key="1">
    <source>
        <dbReference type="EMBL" id="CAB1420517.1"/>
    </source>
</evidence>
<dbReference type="AlphaFoldDB" id="A0A9N7TX99"/>
<reference evidence="1" key="1">
    <citation type="submission" date="2020-03" db="EMBL/GenBank/DDBJ databases">
        <authorList>
            <person name="Weist P."/>
        </authorList>
    </citation>
    <scope>NUCLEOTIDE SEQUENCE</scope>
</reference>
<evidence type="ECO:0000313" key="2">
    <source>
        <dbReference type="Proteomes" id="UP001153269"/>
    </source>
</evidence>
<proteinExistence type="predicted"/>